<dbReference type="Gene3D" id="3.40.190.10">
    <property type="entry name" value="Periplasmic binding protein-like II"/>
    <property type="match status" value="2"/>
</dbReference>
<keyword evidence="1" id="KW-0732">Signal</keyword>
<evidence type="ECO:0000313" key="2">
    <source>
        <dbReference type="EMBL" id="SDC19830.1"/>
    </source>
</evidence>
<feature type="chain" id="PRO_5039561467" description="TRAP transporter solute receptor, TAXI family" evidence="1">
    <location>
        <begin position="20"/>
        <end position="327"/>
    </location>
</feature>
<gene>
    <name evidence="2" type="ORF">SAMN04487864_103184</name>
</gene>
<dbReference type="InterPro" id="IPR011852">
    <property type="entry name" value="TRAP_TAXI"/>
</dbReference>
<dbReference type="RefSeq" id="WP_093729622.1">
    <property type="nucleotide sequence ID" value="NZ_FMYW01000003.1"/>
</dbReference>
<dbReference type="PANTHER" id="PTHR42941">
    <property type="entry name" value="SLL1037 PROTEIN"/>
    <property type="match status" value="1"/>
</dbReference>
<name>A0A1G6JM76_9FIRM</name>
<organism evidence="2 3">
    <name type="scientific">Succiniclasticum ruminis</name>
    <dbReference type="NCBI Taxonomy" id="40841"/>
    <lineage>
        <taxon>Bacteria</taxon>
        <taxon>Bacillati</taxon>
        <taxon>Bacillota</taxon>
        <taxon>Negativicutes</taxon>
        <taxon>Acidaminococcales</taxon>
        <taxon>Acidaminococcaceae</taxon>
        <taxon>Succiniclasticum</taxon>
    </lineage>
</organism>
<dbReference type="NCBIfam" id="TIGR02122">
    <property type="entry name" value="TRAP_TAXI"/>
    <property type="match status" value="1"/>
</dbReference>
<dbReference type="CDD" id="cd13567">
    <property type="entry name" value="PBP2_TtGluBP"/>
    <property type="match status" value="1"/>
</dbReference>
<dbReference type="PROSITE" id="PS51257">
    <property type="entry name" value="PROKAR_LIPOPROTEIN"/>
    <property type="match status" value="1"/>
</dbReference>
<reference evidence="3" key="1">
    <citation type="submission" date="2016-10" db="EMBL/GenBank/DDBJ databases">
        <authorList>
            <person name="Varghese N."/>
            <person name="Submissions S."/>
        </authorList>
    </citation>
    <scope>NUCLEOTIDE SEQUENCE [LARGE SCALE GENOMIC DNA]</scope>
    <source>
        <strain evidence="3">DSM 11005</strain>
    </source>
</reference>
<evidence type="ECO:0000313" key="3">
    <source>
        <dbReference type="Proteomes" id="UP000198943"/>
    </source>
</evidence>
<dbReference type="EMBL" id="FMYW01000003">
    <property type="protein sequence ID" value="SDC19830.1"/>
    <property type="molecule type" value="Genomic_DNA"/>
</dbReference>
<accession>A0A1G6JM76</accession>
<sequence>MKKFLAFLMAFAVIGSVLAGCGGGDKKKEAPKPAADGGKKFINIATGGTAGTYYPLGGALADILNKNVKGANASAQSTGASVANVNLLKEGKVDIAFIQNDIAYYASTGTEMFKDKKVESLKGLATLYPETVQIVTTKKTGIKTVADLKGKRVAVGAAGSGTEANARQILNIAGITYKDIKPQYLSFGEAASALKDGNVDAGFVVAGFPTAAIQDLATQHDVVMVSVGADIADKLIAKYPYYTKVTIPAKTYNKVETDTAAVAVKCMLAVTDKMDADTGYAIVKALYGNLDRMKAAHNVSKNITKATGKDGMSIKLNAGAEKFFNEK</sequence>
<proteinExistence type="predicted"/>
<evidence type="ECO:0000256" key="1">
    <source>
        <dbReference type="SAM" id="SignalP"/>
    </source>
</evidence>
<dbReference type="Pfam" id="PF16868">
    <property type="entry name" value="NMT1_3"/>
    <property type="match status" value="1"/>
</dbReference>
<protein>
    <recommendedName>
        <fullName evidence="4">TRAP transporter solute receptor, TAXI family</fullName>
    </recommendedName>
</protein>
<keyword evidence="3" id="KW-1185">Reference proteome</keyword>
<evidence type="ECO:0008006" key="4">
    <source>
        <dbReference type="Google" id="ProtNLM"/>
    </source>
</evidence>
<dbReference type="Proteomes" id="UP000198943">
    <property type="component" value="Unassembled WGS sequence"/>
</dbReference>
<dbReference type="OrthoDB" id="9776669at2"/>
<dbReference type="SUPFAM" id="SSF53850">
    <property type="entry name" value="Periplasmic binding protein-like II"/>
    <property type="match status" value="1"/>
</dbReference>
<feature type="signal peptide" evidence="1">
    <location>
        <begin position="1"/>
        <end position="19"/>
    </location>
</feature>
<dbReference type="AlphaFoldDB" id="A0A1G6JM76"/>
<dbReference type="PANTHER" id="PTHR42941:SF1">
    <property type="entry name" value="SLL1037 PROTEIN"/>
    <property type="match status" value="1"/>
</dbReference>